<gene>
    <name evidence="1" type="ORF">DB891_10670</name>
</gene>
<organism evidence="1 2">
    <name type="scientific">Flavobacterium laiguense</name>
    <dbReference type="NCBI Taxonomy" id="2169409"/>
    <lineage>
        <taxon>Bacteria</taxon>
        <taxon>Pseudomonadati</taxon>
        <taxon>Bacteroidota</taxon>
        <taxon>Flavobacteriia</taxon>
        <taxon>Flavobacteriales</taxon>
        <taxon>Flavobacteriaceae</taxon>
        <taxon>Flavobacterium</taxon>
    </lineage>
</organism>
<evidence type="ECO:0000313" key="2">
    <source>
        <dbReference type="Proteomes" id="UP000245618"/>
    </source>
</evidence>
<name>A0A2U1JUR6_9FLAO</name>
<accession>A0A2U1JUR6</accession>
<proteinExistence type="predicted"/>
<dbReference type="Proteomes" id="UP000245618">
    <property type="component" value="Unassembled WGS sequence"/>
</dbReference>
<dbReference type="OrthoDB" id="1417969at2"/>
<dbReference type="RefSeq" id="WP_116763357.1">
    <property type="nucleotide sequence ID" value="NZ_QCZH01000011.1"/>
</dbReference>
<keyword evidence="2" id="KW-1185">Reference proteome</keyword>
<comment type="caution">
    <text evidence="1">The sequence shown here is derived from an EMBL/GenBank/DDBJ whole genome shotgun (WGS) entry which is preliminary data.</text>
</comment>
<reference evidence="1 2" key="1">
    <citation type="submission" date="2018-04" db="EMBL/GenBank/DDBJ databases">
        <title>Flavobacterium sp. nov., isolated from glacier ice.</title>
        <authorList>
            <person name="Liu Q."/>
            <person name="Xin Y.-H."/>
        </authorList>
    </citation>
    <scope>NUCLEOTIDE SEQUENCE [LARGE SCALE GENOMIC DNA]</scope>
    <source>
        <strain evidence="1 2">LB2P30</strain>
    </source>
</reference>
<evidence type="ECO:0008006" key="3">
    <source>
        <dbReference type="Google" id="ProtNLM"/>
    </source>
</evidence>
<sequence length="315" mass="34053">MKRFLGILICTIALHSCDDGDLVVDKIDFSAVQTQSCATNNLLYKLNENESLILKVPAATFVNNPTDPNAPIILDVNGTNQVVYSFYNGKVVSGNICDVIPPATPNVNSQWKASSGKIEIVTTDIKKLDETNNSTRITGYNNNIVFKNITFDKGDGTSQFYETFAFGDYTKPADPLPFAFSGLLNICSNGQVYGFSASESFTLNIDSALIANEVTAPNAPRTGVIGATVNKLVYSLFTNGVVSPDYFCQATVPLLPTVSQEWLGKVGGIIEVTTSTNGPNVFKHVIILKNVTLVKGNSNFQLGTSYKYGELQTVK</sequence>
<dbReference type="AlphaFoldDB" id="A0A2U1JUR6"/>
<dbReference type="EMBL" id="QCZH01000011">
    <property type="protein sequence ID" value="PWA08684.1"/>
    <property type="molecule type" value="Genomic_DNA"/>
</dbReference>
<protein>
    <recommendedName>
        <fullName evidence="3">Lipoprotein</fullName>
    </recommendedName>
</protein>
<evidence type="ECO:0000313" key="1">
    <source>
        <dbReference type="EMBL" id="PWA08684.1"/>
    </source>
</evidence>